<gene>
    <name evidence="3" type="ORF">SDC9_74793</name>
</gene>
<accession>A0A644YP47</accession>
<comment type="similarity">
    <text evidence="1">Belongs to the DprA/Smf family.</text>
</comment>
<organism evidence="3">
    <name type="scientific">bioreactor metagenome</name>
    <dbReference type="NCBI Taxonomy" id="1076179"/>
    <lineage>
        <taxon>unclassified sequences</taxon>
        <taxon>metagenomes</taxon>
        <taxon>ecological metagenomes</taxon>
    </lineage>
</organism>
<sequence>MNEWKKWPIREIFKKNFPKCLQEIRNCPEKIYYRGEWKDELFKKVTAIVGSRQITKYGRSVVEKIMPEIVFRKSTVISGFMYGVDVQAHQKCLELGGKTIAVLGSGLDEYYPKENDKLYTEILKNDGLVISEYEPNLKPTTWTFPQRNRIVSGLTNTSVVIIEAGIKSGSLITAKLALEQKRRILAVPGMISSKMSEGTNWLIKTGGAKILTEPIDIFEDRIAMPTQENLFKDYSNLSDLEKIIIDLIETEAMTSDEICQITKKNISEISTTLSMMLMKDLLTEEDGKFYIS</sequence>
<evidence type="ECO:0000313" key="3">
    <source>
        <dbReference type="EMBL" id="MPM28273.1"/>
    </source>
</evidence>
<evidence type="ECO:0000259" key="2">
    <source>
        <dbReference type="Pfam" id="PF02481"/>
    </source>
</evidence>
<dbReference type="PANTHER" id="PTHR43022">
    <property type="entry name" value="PROTEIN SMF"/>
    <property type="match status" value="1"/>
</dbReference>
<evidence type="ECO:0000256" key="1">
    <source>
        <dbReference type="ARBA" id="ARBA00006525"/>
    </source>
</evidence>
<comment type="caution">
    <text evidence="3">The sequence shown here is derived from an EMBL/GenBank/DDBJ whole genome shotgun (WGS) entry which is preliminary data.</text>
</comment>
<feature type="domain" description="Smf/DprA SLOG" evidence="2">
    <location>
        <begin position="13"/>
        <end position="219"/>
    </location>
</feature>
<dbReference type="Pfam" id="PF02481">
    <property type="entry name" value="DNA_processg_A"/>
    <property type="match status" value="1"/>
</dbReference>
<dbReference type="InterPro" id="IPR003488">
    <property type="entry name" value="DprA"/>
</dbReference>
<proteinExistence type="inferred from homology"/>
<name>A0A644YP47_9ZZZZ</name>
<dbReference type="EMBL" id="VSSQ01005210">
    <property type="protein sequence ID" value="MPM28273.1"/>
    <property type="molecule type" value="Genomic_DNA"/>
</dbReference>
<dbReference type="SUPFAM" id="SSF102405">
    <property type="entry name" value="MCP/YpsA-like"/>
    <property type="match status" value="1"/>
</dbReference>
<dbReference type="NCBIfam" id="TIGR00732">
    <property type="entry name" value="dprA"/>
    <property type="match status" value="1"/>
</dbReference>
<protein>
    <recommendedName>
        <fullName evidence="2">Smf/DprA SLOG domain-containing protein</fullName>
    </recommendedName>
</protein>
<dbReference type="GO" id="GO:0009294">
    <property type="term" value="P:DNA-mediated transformation"/>
    <property type="evidence" value="ECO:0007669"/>
    <property type="project" value="InterPro"/>
</dbReference>
<reference evidence="3" key="1">
    <citation type="submission" date="2019-08" db="EMBL/GenBank/DDBJ databases">
        <authorList>
            <person name="Kucharzyk K."/>
            <person name="Murdoch R.W."/>
            <person name="Higgins S."/>
            <person name="Loffler F."/>
        </authorList>
    </citation>
    <scope>NUCLEOTIDE SEQUENCE</scope>
</reference>
<dbReference type="Gene3D" id="3.40.50.450">
    <property type="match status" value="1"/>
</dbReference>
<dbReference type="InterPro" id="IPR057666">
    <property type="entry name" value="DrpA_SLOG"/>
</dbReference>
<dbReference type="AlphaFoldDB" id="A0A644YP47"/>
<dbReference type="PANTHER" id="PTHR43022:SF1">
    <property type="entry name" value="PROTEIN SMF"/>
    <property type="match status" value="1"/>
</dbReference>